<dbReference type="Proteomes" id="UP000636918">
    <property type="component" value="Unassembled WGS sequence"/>
</dbReference>
<evidence type="ECO:0008006" key="4">
    <source>
        <dbReference type="Google" id="ProtNLM"/>
    </source>
</evidence>
<keyword evidence="3" id="KW-1185">Reference proteome</keyword>
<proteinExistence type="predicted"/>
<gene>
    <name evidence="2" type="ORF">JI751_20015</name>
</gene>
<reference evidence="2 3" key="1">
    <citation type="submission" date="2021-01" db="EMBL/GenBank/DDBJ databases">
        <title>Genome seq and assembly of Nocardiodes sp. G10.</title>
        <authorList>
            <person name="Chhetri G."/>
        </authorList>
    </citation>
    <scope>NUCLEOTIDE SEQUENCE [LARGE SCALE GENOMIC DNA]</scope>
    <source>
        <strain evidence="2 3">G10</strain>
    </source>
</reference>
<name>A0ABS1LG49_9ACTN</name>
<comment type="caution">
    <text evidence="2">The sequence shown here is derived from an EMBL/GenBank/DDBJ whole genome shotgun (WGS) entry which is preliminary data.</text>
</comment>
<evidence type="ECO:0000313" key="3">
    <source>
        <dbReference type="Proteomes" id="UP000636918"/>
    </source>
</evidence>
<accession>A0ABS1LG49</accession>
<evidence type="ECO:0000256" key="1">
    <source>
        <dbReference type="SAM" id="MobiDB-lite"/>
    </source>
</evidence>
<dbReference type="PROSITE" id="PS51257">
    <property type="entry name" value="PROKAR_LIPOPROTEIN"/>
    <property type="match status" value="1"/>
</dbReference>
<evidence type="ECO:0000313" key="2">
    <source>
        <dbReference type="EMBL" id="MBL0749916.1"/>
    </source>
</evidence>
<feature type="region of interest" description="Disordered" evidence="1">
    <location>
        <begin position="21"/>
        <end position="43"/>
    </location>
</feature>
<protein>
    <recommendedName>
        <fullName evidence="4">Tetratricopeptide repeat protein</fullName>
    </recommendedName>
</protein>
<sequence length="141" mass="14565">MRTSVVAITLVLAGLAGGCTGTDAPRSGEATPSATSTPEVPVVDSPACDEVRAGIDAFNLGDFDSTVEHFEAAVPLAEEQDDGSEEAGDLVEAVHYYAELEAEEYPQASRSSPQFAKYKAITLGHCVAADDGSTDDPGTDV</sequence>
<dbReference type="EMBL" id="JAERSG010000008">
    <property type="protein sequence ID" value="MBL0749916.1"/>
    <property type="molecule type" value="Genomic_DNA"/>
</dbReference>
<organism evidence="2 3">
    <name type="scientific">Nocardioides baculatus</name>
    <dbReference type="NCBI Taxonomy" id="2801337"/>
    <lineage>
        <taxon>Bacteria</taxon>
        <taxon>Bacillati</taxon>
        <taxon>Actinomycetota</taxon>
        <taxon>Actinomycetes</taxon>
        <taxon>Propionibacteriales</taxon>
        <taxon>Nocardioidaceae</taxon>
        <taxon>Nocardioides</taxon>
    </lineage>
</organism>
<dbReference type="RefSeq" id="WP_201940560.1">
    <property type="nucleotide sequence ID" value="NZ_JAERSG010000008.1"/>
</dbReference>